<protein>
    <recommendedName>
        <fullName evidence="11">Olfactory receptor</fullName>
    </recommendedName>
</protein>
<evidence type="ECO:0000256" key="2">
    <source>
        <dbReference type="ARBA" id="ARBA00010663"/>
    </source>
</evidence>
<sequence>MNGSAVSEFILLGLSRSRALQLLLFALVSATYATILLGNFLIMATVWADSHLLQSPMYFFLSNLSFIDMALGTVTAPKMLHDLINQGNTISYGGCMTQLFFVHFLGGSEMFLLTLMAYDRYVAICYPLSYTAIMHHQRCFCLLLVCWAGGLLHSTTQLALIIQLPFCGPSELDNFYCDVPQVVKLACMDTYVLEILMMSNSGLLSLLCFLVLLGSYSFILVTLKSHFEDGSGRKVLSTCSSHLTVVSLIFVPCVFVYFRPFSSSRVDKMASVFYTVITPMLNPIIYTLRNQEVKEAIRRLRNRCVLCWT</sequence>
<keyword evidence="13" id="KW-1185">Reference proteome</keyword>
<proteinExistence type="inferred from homology"/>
<dbReference type="FunFam" id="1.20.1070.10:FF:000012">
    <property type="entry name" value="Olfactory receptor"/>
    <property type="match status" value="1"/>
</dbReference>
<keyword evidence="5 10" id="KW-0297">G-protein coupled receptor</keyword>
<keyword evidence="4 11" id="KW-1133">Transmembrane helix</keyword>
<keyword evidence="11" id="KW-1003">Cell membrane</keyword>
<dbReference type="KEGG" id="asn:102385209"/>
<feature type="transmembrane region" description="Helical" evidence="11">
    <location>
        <begin position="203"/>
        <end position="223"/>
    </location>
</feature>
<feature type="transmembrane region" description="Helical" evidence="11">
    <location>
        <begin position="270"/>
        <end position="288"/>
    </location>
</feature>
<evidence type="ECO:0000256" key="8">
    <source>
        <dbReference type="ARBA" id="ARBA00023170"/>
    </source>
</evidence>
<comment type="subcellular location">
    <subcellularLocation>
        <location evidence="11">Cell membrane</location>
        <topology evidence="11">Multi-pass membrane protein</topology>
    </subcellularLocation>
    <subcellularLocation>
        <location evidence="1">Membrane</location>
        <topology evidence="1">Multi-pass membrane protein</topology>
    </subcellularLocation>
</comment>
<dbReference type="Pfam" id="PF13853">
    <property type="entry name" value="7tm_4"/>
    <property type="match status" value="1"/>
</dbReference>
<dbReference type="InterPro" id="IPR000725">
    <property type="entry name" value="Olfact_rcpt"/>
</dbReference>
<keyword evidence="3 10" id="KW-0812">Transmembrane</keyword>
<evidence type="ECO:0000256" key="11">
    <source>
        <dbReference type="RuleBase" id="RU363047"/>
    </source>
</evidence>
<feature type="transmembrane region" description="Helical" evidence="11">
    <location>
        <begin position="235"/>
        <end position="258"/>
    </location>
</feature>
<evidence type="ECO:0000256" key="1">
    <source>
        <dbReference type="ARBA" id="ARBA00004141"/>
    </source>
</evidence>
<evidence type="ECO:0000256" key="9">
    <source>
        <dbReference type="ARBA" id="ARBA00023224"/>
    </source>
</evidence>
<gene>
    <name evidence="14" type="primary">LOC102385209</name>
</gene>
<evidence type="ECO:0000259" key="12">
    <source>
        <dbReference type="PROSITE" id="PS50262"/>
    </source>
</evidence>
<feature type="domain" description="G-protein coupled receptors family 1 profile" evidence="12">
    <location>
        <begin position="38"/>
        <end position="286"/>
    </location>
</feature>
<dbReference type="AlphaFoldDB" id="A0A1U7SA74"/>
<dbReference type="PROSITE" id="PS00237">
    <property type="entry name" value="G_PROTEIN_RECEP_F1_1"/>
    <property type="match status" value="1"/>
</dbReference>
<dbReference type="eggNOG" id="ENOG502QVQ8">
    <property type="taxonomic scope" value="Eukaryota"/>
</dbReference>
<evidence type="ECO:0000256" key="4">
    <source>
        <dbReference type="ARBA" id="ARBA00022989"/>
    </source>
</evidence>
<keyword evidence="7" id="KW-1015">Disulfide bond</keyword>
<dbReference type="InterPro" id="IPR000276">
    <property type="entry name" value="GPCR_Rhodpsn"/>
</dbReference>
<evidence type="ECO:0000256" key="10">
    <source>
        <dbReference type="RuleBase" id="RU000688"/>
    </source>
</evidence>
<dbReference type="RefSeq" id="XP_006028266.2">
    <property type="nucleotide sequence ID" value="XM_006028204.2"/>
</dbReference>
<dbReference type="Gene3D" id="1.20.1070.10">
    <property type="entry name" value="Rhodopsin 7-helix transmembrane proteins"/>
    <property type="match status" value="1"/>
</dbReference>
<dbReference type="GeneID" id="102385209"/>
<comment type="similarity">
    <text evidence="2 10">Belongs to the G-protein coupled receptor 1 family.</text>
</comment>
<dbReference type="PROSITE" id="PS50262">
    <property type="entry name" value="G_PROTEIN_RECEP_F1_2"/>
    <property type="match status" value="1"/>
</dbReference>
<feature type="transmembrane region" description="Helical" evidence="11">
    <location>
        <begin position="58"/>
        <end position="80"/>
    </location>
</feature>
<reference evidence="14" key="1">
    <citation type="submission" date="2025-08" db="UniProtKB">
        <authorList>
            <consortium name="RefSeq"/>
        </authorList>
    </citation>
    <scope>IDENTIFICATION</scope>
</reference>
<dbReference type="GO" id="GO:0004984">
    <property type="term" value="F:olfactory receptor activity"/>
    <property type="evidence" value="ECO:0007669"/>
    <property type="project" value="InterPro"/>
</dbReference>
<organism evidence="13 14">
    <name type="scientific">Alligator sinensis</name>
    <name type="common">Chinese alligator</name>
    <dbReference type="NCBI Taxonomy" id="38654"/>
    <lineage>
        <taxon>Eukaryota</taxon>
        <taxon>Metazoa</taxon>
        <taxon>Chordata</taxon>
        <taxon>Craniata</taxon>
        <taxon>Vertebrata</taxon>
        <taxon>Euteleostomi</taxon>
        <taxon>Archelosauria</taxon>
        <taxon>Archosauria</taxon>
        <taxon>Crocodylia</taxon>
        <taxon>Alligatoridae</taxon>
        <taxon>Alligatorinae</taxon>
        <taxon>Alligator</taxon>
    </lineage>
</organism>
<feature type="transmembrane region" description="Helical" evidence="11">
    <location>
        <begin position="20"/>
        <end position="46"/>
    </location>
</feature>
<dbReference type="OrthoDB" id="9845816at2759"/>
<keyword evidence="11" id="KW-0716">Sensory transduction</keyword>
<keyword evidence="8 10" id="KW-0675">Receptor</keyword>
<dbReference type="PRINTS" id="PR00245">
    <property type="entry name" value="OLFACTORYR"/>
</dbReference>
<dbReference type="PRINTS" id="PR00237">
    <property type="entry name" value="GPCRRHODOPSN"/>
</dbReference>
<keyword evidence="6 11" id="KW-0472">Membrane</keyword>
<dbReference type="SUPFAM" id="SSF81321">
    <property type="entry name" value="Family A G protein-coupled receptor-like"/>
    <property type="match status" value="1"/>
</dbReference>
<dbReference type="GO" id="GO:0004930">
    <property type="term" value="F:G protein-coupled receptor activity"/>
    <property type="evidence" value="ECO:0007669"/>
    <property type="project" value="UniProtKB-KW"/>
</dbReference>
<accession>A0A1U7SA74</accession>
<dbReference type="InterPro" id="IPR050427">
    <property type="entry name" value="Olfactory_Receptors"/>
</dbReference>
<feature type="transmembrane region" description="Helical" evidence="11">
    <location>
        <begin position="100"/>
        <end position="118"/>
    </location>
</feature>
<dbReference type="GO" id="GO:0005886">
    <property type="term" value="C:plasma membrane"/>
    <property type="evidence" value="ECO:0007669"/>
    <property type="project" value="UniProtKB-SubCell"/>
</dbReference>
<dbReference type="InterPro" id="IPR017452">
    <property type="entry name" value="GPCR_Rhodpsn_7TM"/>
</dbReference>
<dbReference type="PANTHER" id="PTHR48002">
    <property type="entry name" value="OLFACTORY RECEPTOR"/>
    <property type="match status" value="1"/>
</dbReference>
<evidence type="ECO:0000313" key="13">
    <source>
        <dbReference type="Proteomes" id="UP000189705"/>
    </source>
</evidence>
<evidence type="ECO:0000256" key="3">
    <source>
        <dbReference type="ARBA" id="ARBA00022692"/>
    </source>
</evidence>
<name>A0A1U7SA74_ALLSI</name>
<evidence type="ECO:0000256" key="6">
    <source>
        <dbReference type="ARBA" id="ARBA00023136"/>
    </source>
</evidence>
<dbReference type="InParanoid" id="A0A1U7SA74"/>
<evidence type="ECO:0000256" key="7">
    <source>
        <dbReference type="ARBA" id="ARBA00023157"/>
    </source>
</evidence>
<keyword evidence="9 10" id="KW-0807">Transducer</keyword>
<keyword evidence="11" id="KW-0552">Olfaction</keyword>
<evidence type="ECO:0000313" key="14">
    <source>
        <dbReference type="RefSeq" id="XP_006028266.2"/>
    </source>
</evidence>
<evidence type="ECO:0000256" key="5">
    <source>
        <dbReference type="ARBA" id="ARBA00023040"/>
    </source>
</evidence>
<dbReference type="Proteomes" id="UP000189705">
    <property type="component" value="Unplaced"/>
</dbReference>
<feature type="transmembrane region" description="Helical" evidence="11">
    <location>
        <begin position="139"/>
        <end position="162"/>
    </location>
</feature>